<reference evidence="1 2" key="1">
    <citation type="submission" date="2018-03" db="EMBL/GenBank/DDBJ databases">
        <title>Genomic Encyclopedia of Archaeal and Bacterial Type Strains, Phase II (KMG-II): from individual species to whole genera.</title>
        <authorList>
            <person name="Goeker M."/>
        </authorList>
    </citation>
    <scope>NUCLEOTIDE SEQUENCE [LARGE SCALE GENOMIC DNA]</scope>
    <source>
        <strain evidence="1 2">DSM 19711</strain>
    </source>
</reference>
<dbReference type="Gene3D" id="3.90.660.50">
    <property type="match status" value="1"/>
</dbReference>
<dbReference type="Gene3D" id="3.50.50.60">
    <property type="entry name" value="FAD/NAD(P)-binding domain"/>
    <property type="match status" value="2"/>
</dbReference>
<sequence length="483" mass="50425">MIGRATVVGAGPNGLSAAVLLARAGLEVTVLEATAHLGGASRTAELLGPGVVSDVGSAVQPFAAASPFFSTLPLERHGLRWRHGRYPLGHPLDGRPAAVLPGNLDEAVAELGVDGPAWRALFTGPVRNWESLVPAVLGPLLRVPTAPLALAGFGLRAAWPSAAFVRAVFRDDPARALFSGMAAHALQPHTQPLTAAFGMLFGTAAHTTGWPVPEGGTGALTRALAAELAEHGGRVLLEHPVRTLTDLGAAGAADVTLLDLTPRQFLAVAGDELPPRYARAMRRWSYGPAAHKVDYLLDGPVPWRDPRLAEAVTVHVGGTAAQIAEAEADVVHGRHPQRPFVLVAQQDVADPGRAPGGRRVLWAYAHAPHGSADPGTGERVDRQIERFAPGFRDRVLARVETPPAALEALDENLVGGDVGGGALTIRQQVFRPVVGLDPYSTPLEGVYLCSAATPPGGGVHGMCGFHAASRALTDLARRRRTGA</sequence>
<accession>A0A2T0R0V1</accession>
<dbReference type="PANTHER" id="PTHR10668:SF105">
    <property type="entry name" value="DEHYDROGENASE-RELATED"/>
    <property type="match status" value="1"/>
</dbReference>
<dbReference type="EMBL" id="PVZF01000009">
    <property type="protein sequence ID" value="PRY12934.1"/>
    <property type="molecule type" value="Genomic_DNA"/>
</dbReference>
<gene>
    <name evidence="1" type="ORF">CLV37_109120</name>
</gene>
<proteinExistence type="predicted"/>
<dbReference type="PANTHER" id="PTHR10668">
    <property type="entry name" value="PHYTOENE DEHYDROGENASE"/>
    <property type="match status" value="1"/>
</dbReference>
<name>A0A2T0R0V1_9ACTN</name>
<evidence type="ECO:0000313" key="1">
    <source>
        <dbReference type="EMBL" id="PRY12934.1"/>
    </source>
</evidence>
<dbReference type="Pfam" id="PF13450">
    <property type="entry name" value="NAD_binding_8"/>
    <property type="match status" value="1"/>
</dbReference>
<evidence type="ECO:0000313" key="2">
    <source>
        <dbReference type="Proteomes" id="UP000238083"/>
    </source>
</evidence>
<dbReference type="Proteomes" id="UP000238083">
    <property type="component" value="Unassembled WGS sequence"/>
</dbReference>
<dbReference type="PRINTS" id="PR00419">
    <property type="entry name" value="ADXRDTASE"/>
</dbReference>
<dbReference type="SUPFAM" id="SSF51905">
    <property type="entry name" value="FAD/NAD(P)-binding domain"/>
    <property type="match status" value="1"/>
</dbReference>
<keyword evidence="2" id="KW-1185">Reference proteome</keyword>
<comment type="caution">
    <text evidence="1">The sequence shown here is derived from an EMBL/GenBank/DDBJ whole genome shotgun (WGS) entry which is preliminary data.</text>
</comment>
<dbReference type="AlphaFoldDB" id="A0A2T0R0V1"/>
<dbReference type="OrthoDB" id="833207at2"/>
<organism evidence="1 2">
    <name type="scientific">Kineococcus rhizosphaerae</name>
    <dbReference type="NCBI Taxonomy" id="559628"/>
    <lineage>
        <taxon>Bacteria</taxon>
        <taxon>Bacillati</taxon>
        <taxon>Actinomycetota</taxon>
        <taxon>Actinomycetes</taxon>
        <taxon>Kineosporiales</taxon>
        <taxon>Kineosporiaceae</taxon>
        <taxon>Kineococcus</taxon>
    </lineage>
</organism>
<dbReference type="RefSeq" id="WP_106212814.1">
    <property type="nucleotide sequence ID" value="NZ_PVZF01000009.1"/>
</dbReference>
<dbReference type="InterPro" id="IPR036188">
    <property type="entry name" value="FAD/NAD-bd_sf"/>
</dbReference>
<protein>
    <submittedName>
        <fullName evidence="1">Phytoene dehydrogenase-like protein</fullName>
    </submittedName>
</protein>